<dbReference type="Gramene" id="KRH75582">
    <property type="protein sequence ID" value="KRH75582"/>
    <property type="gene ID" value="GLYMA_01G094500"/>
</dbReference>
<dbReference type="SMR" id="A0A0R0L918"/>
<evidence type="ECO:0000313" key="2">
    <source>
        <dbReference type="EMBL" id="KRH75582.1"/>
    </source>
</evidence>
<keyword evidence="1" id="KW-0472">Membrane</keyword>
<proteinExistence type="predicted"/>
<feature type="transmembrane region" description="Helical" evidence="1">
    <location>
        <begin position="12"/>
        <end position="33"/>
    </location>
</feature>
<name>A0A0R0L918_SOYBN</name>
<dbReference type="InParanoid" id="A0A0R0L918"/>
<keyword evidence="4" id="KW-1185">Reference proteome</keyword>
<accession>A0A0R0L918</accession>
<evidence type="ECO:0000256" key="1">
    <source>
        <dbReference type="SAM" id="Phobius"/>
    </source>
</evidence>
<dbReference type="Proteomes" id="UP000008827">
    <property type="component" value="Chromosome 1"/>
</dbReference>
<protein>
    <submittedName>
        <fullName evidence="2 3">Uncharacterized protein</fullName>
    </submittedName>
</protein>
<gene>
    <name evidence="2" type="ORF">GLYMA_01G094500</name>
</gene>
<reference evidence="2 3" key="1">
    <citation type="journal article" date="2010" name="Nature">
        <title>Genome sequence of the palaeopolyploid soybean.</title>
        <authorList>
            <person name="Schmutz J."/>
            <person name="Cannon S.B."/>
            <person name="Schlueter J."/>
            <person name="Ma J."/>
            <person name="Mitros T."/>
            <person name="Nelson W."/>
            <person name="Hyten D.L."/>
            <person name="Song Q."/>
            <person name="Thelen J.J."/>
            <person name="Cheng J."/>
            <person name="Xu D."/>
            <person name="Hellsten U."/>
            <person name="May G.D."/>
            <person name="Yu Y."/>
            <person name="Sakurai T."/>
            <person name="Umezawa T."/>
            <person name="Bhattacharyya M.K."/>
            <person name="Sandhu D."/>
            <person name="Valliyodan B."/>
            <person name="Lindquist E."/>
            <person name="Peto M."/>
            <person name="Grant D."/>
            <person name="Shu S."/>
            <person name="Goodstein D."/>
            <person name="Barry K."/>
            <person name="Futrell-Griggs M."/>
            <person name="Abernathy B."/>
            <person name="Du J."/>
            <person name="Tian Z."/>
            <person name="Zhu L."/>
            <person name="Gill N."/>
            <person name="Joshi T."/>
            <person name="Libault M."/>
            <person name="Sethuraman A."/>
            <person name="Zhang X.-C."/>
            <person name="Shinozaki K."/>
            <person name="Nguyen H.T."/>
            <person name="Wing R.A."/>
            <person name="Cregan P."/>
            <person name="Specht J."/>
            <person name="Grimwood J."/>
            <person name="Rokhsar D."/>
            <person name="Stacey G."/>
            <person name="Shoemaker R.C."/>
            <person name="Jackson S.A."/>
        </authorList>
    </citation>
    <scope>NUCLEOTIDE SEQUENCE</scope>
    <source>
        <strain evidence="3">cv. Williams 82</strain>
        <tissue evidence="2">Callus</tissue>
    </source>
</reference>
<dbReference type="EMBL" id="CM000834">
    <property type="protein sequence ID" value="KRH75582.1"/>
    <property type="molecule type" value="Genomic_DNA"/>
</dbReference>
<keyword evidence="1" id="KW-0812">Transmembrane</keyword>
<organism evidence="2">
    <name type="scientific">Glycine max</name>
    <name type="common">Soybean</name>
    <name type="synonym">Glycine hispida</name>
    <dbReference type="NCBI Taxonomy" id="3847"/>
    <lineage>
        <taxon>Eukaryota</taxon>
        <taxon>Viridiplantae</taxon>
        <taxon>Streptophyta</taxon>
        <taxon>Embryophyta</taxon>
        <taxon>Tracheophyta</taxon>
        <taxon>Spermatophyta</taxon>
        <taxon>Magnoliopsida</taxon>
        <taxon>eudicotyledons</taxon>
        <taxon>Gunneridae</taxon>
        <taxon>Pentapetalae</taxon>
        <taxon>rosids</taxon>
        <taxon>fabids</taxon>
        <taxon>Fabales</taxon>
        <taxon>Fabaceae</taxon>
        <taxon>Papilionoideae</taxon>
        <taxon>50 kb inversion clade</taxon>
        <taxon>NPAAA clade</taxon>
        <taxon>indigoferoid/millettioid clade</taxon>
        <taxon>Phaseoleae</taxon>
        <taxon>Glycine</taxon>
        <taxon>Glycine subgen. Soja</taxon>
    </lineage>
</organism>
<dbReference type="AlphaFoldDB" id="A0A0R0L918"/>
<keyword evidence="1" id="KW-1133">Transmembrane helix</keyword>
<dbReference type="EnsemblPlants" id="KRH75582">
    <property type="protein sequence ID" value="KRH75582"/>
    <property type="gene ID" value="GLYMA_01G094500"/>
</dbReference>
<evidence type="ECO:0000313" key="4">
    <source>
        <dbReference type="Proteomes" id="UP000008827"/>
    </source>
</evidence>
<sequence length="75" mass="8450">MKRLGGCCVSGVISILLVKIGVVISIFSLVVFYHQNKTAHIYNFSLLSKYKGKTETDNNQRQPSKILKCMNVVQF</sequence>
<reference evidence="2" key="3">
    <citation type="submission" date="2018-07" db="EMBL/GenBank/DDBJ databases">
        <title>WGS assembly of Glycine max.</title>
        <authorList>
            <person name="Schmutz J."/>
            <person name="Cannon S."/>
            <person name="Schlueter J."/>
            <person name="Ma J."/>
            <person name="Mitros T."/>
            <person name="Nelson W."/>
            <person name="Hyten D."/>
            <person name="Song Q."/>
            <person name="Thelen J."/>
            <person name="Cheng J."/>
            <person name="Xu D."/>
            <person name="Hellsten U."/>
            <person name="May G."/>
            <person name="Yu Y."/>
            <person name="Sakurai T."/>
            <person name="Umezawa T."/>
            <person name="Bhattacharyya M."/>
            <person name="Sandhu D."/>
            <person name="Valliyodan B."/>
            <person name="Lindquist E."/>
            <person name="Peto M."/>
            <person name="Grant D."/>
            <person name="Shu S."/>
            <person name="Goodstein D."/>
            <person name="Barry K."/>
            <person name="Futrell-Griggs M."/>
            <person name="Abernathy B."/>
            <person name="Du J."/>
            <person name="Tian Z."/>
            <person name="Zhu L."/>
            <person name="Gill N."/>
            <person name="Joshi T."/>
            <person name="Libault M."/>
            <person name="Sethuraman A."/>
            <person name="Zhang X."/>
            <person name="Shinozaki K."/>
            <person name="Nguyen H."/>
            <person name="Wing R."/>
            <person name="Cregan P."/>
            <person name="Specht J."/>
            <person name="Grimwood J."/>
            <person name="Rokhsar D."/>
            <person name="Stacey G."/>
            <person name="Shoemaker R."/>
            <person name="Jackson S."/>
        </authorList>
    </citation>
    <scope>NUCLEOTIDE SEQUENCE</scope>
    <source>
        <tissue evidence="2">Callus</tissue>
    </source>
</reference>
<reference evidence="3" key="2">
    <citation type="submission" date="2018-02" db="UniProtKB">
        <authorList>
            <consortium name="EnsemblPlants"/>
        </authorList>
    </citation>
    <scope>IDENTIFICATION</scope>
    <source>
        <strain evidence="3">Williams 82</strain>
    </source>
</reference>
<evidence type="ECO:0000313" key="3">
    <source>
        <dbReference type="EnsemblPlants" id="KRH75582"/>
    </source>
</evidence>